<protein>
    <submittedName>
        <fullName evidence="2">Pyridine nucleotide-disulfide oxidoreductase</fullName>
    </submittedName>
</protein>
<dbReference type="PATRIC" id="fig|408015.6.peg.3337"/>
<evidence type="ECO:0000256" key="1">
    <source>
        <dbReference type="ARBA" id="ARBA00023002"/>
    </source>
</evidence>
<name>A0A0F7CPH7_9ACTN</name>
<dbReference type="STRING" id="408015.SXIM_32970"/>
<dbReference type="PANTHER" id="PTHR43539:SF78">
    <property type="entry name" value="FLAVIN-CONTAINING MONOOXYGENASE"/>
    <property type="match status" value="1"/>
</dbReference>
<dbReference type="PRINTS" id="PR00469">
    <property type="entry name" value="PNDRDTASEII"/>
</dbReference>
<evidence type="ECO:0000313" key="2">
    <source>
        <dbReference type="EMBL" id="AKG44681.1"/>
    </source>
</evidence>
<dbReference type="Proteomes" id="UP000034034">
    <property type="component" value="Chromosome"/>
</dbReference>
<dbReference type="InterPro" id="IPR036188">
    <property type="entry name" value="FAD/NAD-bd_sf"/>
</dbReference>
<dbReference type="HOGENOM" id="CLU_006909_2_2_11"/>
<evidence type="ECO:0000313" key="3">
    <source>
        <dbReference type="Proteomes" id="UP000034034"/>
    </source>
</evidence>
<dbReference type="Gene3D" id="3.50.50.60">
    <property type="entry name" value="FAD/NAD(P)-binding domain"/>
    <property type="match status" value="1"/>
</dbReference>
<keyword evidence="1" id="KW-0560">Oxidoreductase</keyword>
<dbReference type="InterPro" id="IPR036291">
    <property type="entry name" value="NAD(P)-bd_dom_sf"/>
</dbReference>
<dbReference type="InterPro" id="IPR050982">
    <property type="entry name" value="Auxin_biosynth/cation_transpt"/>
</dbReference>
<dbReference type="PRINTS" id="PR00368">
    <property type="entry name" value="FADPNR"/>
</dbReference>
<reference evidence="2" key="1">
    <citation type="submission" date="2019-08" db="EMBL/GenBank/DDBJ databases">
        <title>Complete genome sequence of a mangrove-derived Streptomyces xiamenensis.</title>
        <authorList>
            <person name="Xu J."/>
        </authorList>
    </citation>
    <scope>NUCLEOTIDE SEQUENCE</scope>
    <source>
        <strain evidence="2">318</strain>
    </source>
</reference>
<dbReference type="GO" id="GO:0004497">
    <property type="term" value="F:monooxygenase activity"/>
    <property type="evidence" value="ECO:0007669"/>
    <property type="project" value="TreeGrafter"/>
</dbReference>
<dbReference type="Pfam" id="PF13738">
    <property type="entry name" value="Pyr_redox_3"/>
    <property type="match status" value="1"/>
</dbReference>
<dbReference type="PANTHER" id="PTHR43539">
    <property type="entry name" value="FLAVIN-BINDING MONOOXYGENASE-LIKE PROTEIN (AFU_ORTHOLOGUE AFUA_4G09220)"/>
    <property type="match status" value="1"/>
</dbReference>
<dbReference type="KEGG" id="sxi:SXIM_32970"/>
<keyword evidence="3" id="KW-1185">Reference proteome</keyword>
<dbReference type="GO" id="GO:0005829">
    <property type="term" value="C:cytosol"/>
    <property type="evidence" value="ECO:0007669"/>
    <property type="project" value="TreeGrafter"/>
</dbReference>
<dbReference type="AlphaFoldDB" id="A0A0F7CPH7"/>
<organism evidence="2 3">
    <name type="scientific">Streptomyces xiamenensis</name>
    <dbReference type="NCBI Taxonomy" id="408015"/>
    <lineage>
        <taxon>Bacteria</taxon>
        <taxon>Bacillati</taxon>
        <taxon>Actinomycetota</taxon>
        <taxon>Actinomycetes</taxon>
        <taxon>Kitasatosporales</taxon>
        <taxon>Streptomycetaceae</taxon>
        <taxon>Streptomyces</taxon>
    </lineage>
</organism>
<dbReference type="SUPFAM" id="SSF51905">
    <property type="entry name" value="FAD/NAD(P)-binding domain"/>
    <property type="match status" value="1"/>
</dbReference>
<proteinExistence type="predicted"/>
<sequence>MSPRAVLRILNAMSTSESASAVSLPPVHVIGAGPGGLAAAAALKQRGIRAVVVDKAGDVGASWRGHYDRLHLHTTRRWSSLPGLPIPRSAGRWVSRDDFVRYLERYAIHHQLDLAAGVEVSRVENGGDSPGEWVLHANGGRKLRASAVVVATGFNHTPWIPPWPGREEFGGELLHAHRYRNPGPYSGKDVLVVGIGNTGAEIAAELSGKGGASRVRLAVRTPPHILRRSTLGWPAQASGVLFRRLPVGIVDRAARPVARLLPDLAPYGLPRPSTGLYTRARAGAIPVQDVGLVRAVKKRRVEITGAVEGFEGNRVLLADGTAITPEVVIAATGYRRGLEPLVAHLGLLDGAGRPLVHGRETHPTAPGLYFTGFTNPISGMIRELARDAPRIAAAIARGRRS</sequence>
<gene>
    <name evidence="2" type="ORF">SXIM_32970</name>
</gene>
<dbReference type="SUPFAM" id="SSF51735">
    <property type="entry name" value="NAD(P)-binding Rossmann-fold domains"/>
    <property type="match status" value="1"/>
</dbReference>
<dbReference type="GO" id="GO:0050660">
    <property type="term" value="F:flavin adenine dinucleotide binding"/>
    <property type="evidence" value="ECO:0007669"/>
    <property type="project" value="TreeGrafter"/>
</dbReference>
<dbReference type="EMBL" id="CP009922">
    <property type="protein sequence ID" value="AKG44681.1"/>
    <property type="molecule type" value="Genomic_DNA"/>
</dbReference>
<accession>A0A0F7CPH7</accession>